<protein>
    <submittedName>
        <fullName evidence="2">Uncharacterized protein</fullName>
    </submittedName>
</protein>
<evidence type="ECO:0000256" key="1">
    <source>
        <dbReference type="SAM" id="MobiDB-lite"/>
    </source>
</evidence>
<evidence type="ECO:0000313" key="3">
    <source>
        <dbReference type="Proteomes" id="UP000198131"/>
    </source>
</evidence>
<dbReference type="Proteomes" id="UP000198131">
    <property type="component" value="Unassembled WGS sequence"/>
</dbReference>
<feature type="region of interest" description="Disordered" evidence="1">
    <location>
        <begin position="45"/>
        <end position="78"/>
    </location>
</feature>
<dbReference type="EMBL" id="FYEW01000001">
    <property type="protein sequence ID" value="SNC63831.1"/>
    <property type="molecule type" value="Genomic_DNA"/>
</dbReference>
<gene>
    <name evidence="2" type="ORF">SAMN06265337_0958</name>
</gene>
<dbReference type="AlphaFoldDB" id="A0A212TDD6"/>
<dbReference type="OrthoDB" id="885860at2"/>
<reference evidence="3" key="1">
    <citation type="submission" date="2017-06" db="EMBL/GenBank/DDBJ databases">
        <authorList>
            <person name="Varghese N."/>
            <person name="Submissions S."/>
        </authorList>
    </citation>
    <scope>NUCLEOTIDE SEQUENCE [LARGE SCALE GENOMIC DNA]</scope>
    <source>
        <strain evidence="3">DSM 11116</strain>
    </source>
</reference>
<organism evidence="2 3">
    <name type="scientific">Hymenobacter gelipurpurascens</name>
    <dbReference type="NCBI Taxonomy" id="89968"/>
    <lineage>
        <taxon>Bacteria</taxon>
        <taxon>Pseudomonadati</taxon>
        <taxon>Bacteroidota</taxon>
        <taxon>Cytophagia</taxon>
        <taxon>Cytophagales</taxon>
        <taxon>Hymenobacteraceae</taxon>
        <taxon>Hymenobacter</taxon>
    </lineage>
</organism>
<sequence length="78" mass="8625">MAAPDLNKLQQILANAEENEIVIGQIRKNMSKVAELIAEVNTMLEPGFKPERKERKPRTASTGTGKRPGRPRKSDTPA</sequence>
<dbReference type="RefSeq" id="WP_088842238.1">
    <property type="nucleotide sequence ID" value="NZ_FYEW01000001.1"/>
</dbReference>
<proteinExistence type="predicted"/>
<accession>A0A212TDD6</accession>
<name>A0A212TDD6_9BACT</name>
<evidence type="ECO:0000313" key="2">
    <source>
        <dbReference type="EMBL" id="SNC63831.1"/>
    </source>
</evidence>
<keyword evidence="3" id="KW-1185">Reference proteome</keyword>